<sequence>MQNSYDVSDNKSISWKKSDNVPGRPVSSTTQNLHLIRDSKSISPKKTSSKSKHRKTSSSSSFQEFQDSTEDAWDIGDDEFCLTTDVPIHSKVAQSTAMKVLSNHSKGTLPFSNTSVSNNSTSDTNKTNSSEISVSSKYNDNSNIRSYETKAAALQRLATQKSDISLEEHRISSTISNNAPNAAPLPGPGIGIRQTHKKPPSLFNTQNLSLSSSAGSSEREAARLELFHKLLNSQNTDLKELRKLSWPGIPAKVRPVTWKLLSGYLPTCLERRESFLQRRKEEYHSFIRRYYDVRSEDLHHETYRQIHIDVPRMSPLVPLFQQEIVQMAFERILYILAIRHPASGYVQGMNDLVTPFFVVFLQDFIPPEADVESYDVSKLDSESLQQVEADSYWCMAKLLDGIQDNYTFAQPGIQKKVHMLKELIQRIDAPLHNHLKKHSIEYLQFSFRWMNNLLMRELPLACTIRLWDTYLSEPNGFSNFHLYVCAAFLQYWSRELLHEKDFQGLMLTLQNLPTLHWSDNEISLLVAEAYRLKYMFDDAPNHLQPRES</sequence>
<dbReference type="Pfam" id="PF00566">
    <property type="entry name" value="RabGAP-TBC"/>
    <property type="match status" value="1"/>
</dbReference>
<gene>
    <name evidence="6" type="primary">TBC1D22B</name>
    <name evidence="6" type="ORF">NPIL_144261</name>
</gene>
<dbReference type="FunFam" id="1.10.8.270:FF:000004">
    <property type="entry name" value="TBC1 domain family, member 22B"/>
    <property type="match status" value="1"/>
</dbReference>
<dbReference type="Gene3D" id="1.10.8.270">
    <property type="entry name" value="putative rabgap domain of human tbc1 domain family member 14 like domains"/>
    <property type="match status" value="1"/>
</dbReference>
<dbReference type="GO" id="GO:0005096">
    <property type="term" value="F:GTPase activator activity"/>
    <property type="evidence" value="ECO:0007669"/>
    <property type="project" value="UniProtKB-KW"/>
</dbReference>
<evidence type="ECO:0000313" key="6">
    <source>
        <dbReference type="EMBL" id="GFT52460.1"/>
    </source>
</evidence>
<evidence type="ECO:0000256" key="1">
    <source>
        <dbReference type="ARBA" id="ARBA00022468"/>
    </source>
</evidence>
<feature type="compositionally biased region" description="Low complexity" evidence="4">
    <location>
        <begin position="112"/>
        <end position="130"/>
    </location>
</feature>
<dbReference type="Gene3D" id="1.10.472.80">
    <property type="entry name" value="Ypt/Rab-GAP domain of gyp1p, domain 3"/>
    <property type="match status" value="1"/>
</dbReference>
<dbReference type="Proteomes" id="UP000887013">
    <property type="component" value="Unassembled WGS sequence"/>
</dbReference>
<proteinExistence type="predicted"/>
<evidence type="ECO:0000256" key="4">
    <source>
        <dbReference type="SAM" id="MobiDB-lite"/>
    </source>
</evidence>
<evidence type="ECO:0000313" key="7">
    <source>
        <dbReference type="Proteomes" id="UP000887013"/>
    </source>
</evidence>
<dbReference type="EMBL" id="BMAW01017181">
    <property type="protein sequence ID" value="GFT52460.1"/>
    <property type="molecule type" value="Genomic_DNA"/>
</dbReference>
<dbReference type="FunFam" id="1.10.10.750:FF:000009">
    <property type="entry name" value="TBC1 domain family member 22A"/>
    <property type="match status" value="1"/>
</dbReference>
<dbReference type="PANTHER" id="PTHR22957:SF26">
    <property type="entry name" value="LD44506P"/>
    <property type="match status" value="1"/>
</dbReference>
<keyword evidence="7" id="KW-1185">Reference proteome</keyword>
<feature type="region of interest" description="Disordered" evidence="4">
    <location>
        <begin position="1"/>
        <end position="66"/>
    </location>
</feature>
<feature type="region of interest" description="Disordered" evidence="4">
    <location>
        <begin position="106"/>
        <end position="137"/>
    </location>
</feature>
<reference evidence="6" key="1">
    <citation type="submission" date="2020-08" db="EMBL/GenBank/DDBJ databases">
        <title>Multicomponent nature underlies the extraordinary mechanical properties of spider dragline silk.</title>
        <authorList>
            <person name="Kono N."/>
            <person name="Nakamura H."/>
            <person name="Mori M."/>
            <person name="Yoshida Y."/>
            <person name="Ohtoshi R."/>
            <person name="Malay A.D."/>
            <person name="Moran D.A.P."/>
            <person name="Tomita M."/>
            <person name="Numata K."/>
            <person name="Arakawa K."/>
        </authorList>
    </citation>
    <scope>NUCLEOTIDE SEQUENCE</scope>
</reference>
<feature type="compositionally biased region" description="Low complexity" evidence="4">
    <location>
        <begin position="57"/>
        <end position="66"/>
    </location>
</feature>
<feature type="compositionally biased region" description="Basic residues" evidence="4">
    <location>
        <begin position="47"/>
        <end position="56"/>
    </location>
</feature>
<evidence type="ECO:0000256" key="2">
    <source>
        <dbReference type="ARBA" id="ARBA00022553"/>
    </source>
</evidence>
<name>A0A8X6P5F9_NEPPI</name>
<dbReference type="PANTHER" id="PTHR22957">
    <property type="entry name" value="TBC1 DOMAIN FAMILY MEMBER GTPASE-ACTIVATING PROTEIN"/>
    <property type="match status" value="1"/>
</dbReference>
<dbReference type="InterPro" id="IPR035969">
    <property type="entry name" value="Rab-GAP_TBC_sf"/>
</dbReference>
<dbReference type="SUPFAM" id="SSF47923">
    <property type="entry name" value="Ypt/Rab-GAP domain of gyp1p"/>
    <property type="match status" value="2"/>
</dbReference>
<dbReference type="PROSITE" id="PS50086">
    <property type="entry name" value="TBC_RABGAP"/>
    <property type="match status" value="1"/>
</dbReference>
<dbReference type="Gene3D" id="1.10.10.750">
    <property type="entry name" value="Ypt/Rab-GAP domain of gyp1p, domain 1"/>
    <property type="match status" value="1"/>
</dbReference>
<comment type="caution">
    <text evidence="6">The sequence shown here is derived from an EMBL/GenBank/DDBJ whole genome shotgun (WGS) entry which is preliminary data.</text>
</comment>
<dbReference type="FunFam" id="1.10.472.80:FF:000001">
    <property type="entry name" value="TBC1 domain family member 22B"/>
    <property type="match status" value="1"/>
</dbReference>
<dbReference type="OrthoDB" id="26371at2759"/>
<organism evidence="6 7">
    <name type="scientific">Nephila pilipes</name>
    <name type="common">Giant wood spider</name>
    <name type="synonym">Nephila maculata</name>
    <dbReference type="NCBI Taxonomy" id="299642"/>
    <lineage>
        <taxon>Eukaryota</taxon>
        <taxon>Metazoa</taxon>
        <taxon>Ecdysozoa</taxon>
        <taxon>Arthropoda</taxon>
        <taxon>Chelicerata</taxon>
        <taxon>Arachnida</taxon>
        <taxon>Araneae</taxon>
        <taxon>Araneomorphae</taxon>
        <taxon>Entelegynae</taxon>
        <taxon>Araneoidea</taxon>
        <taxon>Nephilidae</taxon>
        <taxon>Nephila</taxon>
    </lineage>
</organism>
<dbReference type="AlphaFoldDB" id="A0A8X6P5F9"/>
<evidence type="ECO:0000256" key="3">
    <source>
        <dbReference type="ARBA" id="ARBA00043879"/>
    </source>
</evidence>
<comment type="function">
    <text evidence="3">May act as a GTPase-activating protein for Rab family protein(s).</text>
</comment>
<feature type="compositionally biased region" description="Polar residues" evidence="4">
    <location>
        <begin position="1"/>
        <end position="15"/>
    </location>
</feature>
<dbReference type="InterPro" id="IPR000195">
    <property type="entry name" value="Rab-GAP-TBC_dom"/>
</dbReference>
<feature type="domain" description="Rab-GAP TBC" evidence="5">
    <location>
        <begin position="248"/>
        <end position="474"/>
    </location>
</feature>
<dbReference type="GO" id="GO:0071889">
    <property type="term" value="F:14-3-3 protein binding"/>
    <property type="evidence" value="ECO:0007669"/>
    <property type="project" value="UniProtKB-ARBA"/>
</dbReference>
<evidence type="ECO:0000259" key="5">
    <source>
        <dbReference type="PROSITE" id="PS50086"/>
    </source>
</evidence>
<protein>
    <submittedName>
        <fullName evidence="6">TBC1 domain family member 22B</fullName>
    </submittedName>
</protein>
<feature type="region of interest" description="Disordered" evidence="4">
    <location>
        <begin position="192"/>
        <end position="215"/>
    </location>
</feature>
<dbReference type="SMART" id="SM00164">
    <property type="entry name" value="TBC"/>
    <property type="match status" value="1"/>
</dbReference>
<accession>A0A8X6P5F9</accession>
<keyword evidence="1" id="KW-0343">GTPase activation</keyword>
<keyword evidence="2" id="KW-0597">Phosphoprotein</keyword>